<dbReference type="GO" id="GO:0005886">
    <property type="term" value="C:plasma membrane"/>
    <property type="evidence" value="ECO:0007669"/>
    <property type="project" value="TreeGrafter"/>
</dbReference>
<evidence type="ECO:0000313" key="4">
    <source>
        <dbReference type="EMBL" id="PLW67897.1"/>
    </source>
</evidence>
<dbReference type="InterPro" id="IPR050860">
    <property type="entry name" value="FeoB_GTPase"/>
</dbReference>
<dbReference type="OrthoDB" id="9809127at2"/>
<feature type="transmembrane region" description="Helical" evidence="2">
    <location>
        <begin position="223"/>
        <end position="242"/>
    </location>
</feature>
<feature type="transmembrane region" description="Helical" evidence="2">
    <location>
        <begin position="283"/>
        <end position="308"/>
    </location>
</feature>
<organism evidence="4 5">
    <name type="scientific">Pseudohalioglobus lutimaris</name>
    <dbReference type="NCBI Taxonomy" id="1737061"/>
    <lineage>
        <taxon>Bacteria</taxon>
        <taxon>Pseudomonadati</taxon>
        <taxon>Pseudomonadota</taxon>
        <taxon>Gammaproteobacteria</taxon>
        <taxon>Cellvibrionales</taxon>
        <taxon>Halieaceae</taxon>
        <taxon>Pseudohalioglobus</taxon>
    </lineage>
</organism>
<feature type="transmembrane region" description="Helical" evidence="2">
    <location>
        <begin position="559"/>
        <end position="584"/>
    </location>
</feature>
<dbReference type="GO" id="GO:0005525">
    <property type="term" value="F:GTP binding"/>
    <property type="evidence" value="ECO:0007669"/>
    <property type="project" value="InterPro"/>
</dbReference>
<protein>
    <recommendedName>
        <fullName evidence="1">Ferrous iron transport protein B</fullName>
    </recommendedName>
</protein>
<dbReference type="Pfam" id="PF07670">
    <property type="entry name" value="Gate"/>
    <property type="match status" value="2"/>
</dbReference>
<dbReference type="AlphaFoldDB" id="A0A2N5X081"/>
<dbReference type="Gene3D" id="3.40.50.300">
    <property type="entry name" value="P-loop containing nucleotide triphosphate hydrolases"/>
    <property type="match status" value="1"/>
</dbReference>
<dbReference type="PRINTS" id="PR00326">
    <property type="entry name" value="GTP1OBG"/>
</dbReference>
<evidence type="ECO:0000259" key="3">
    <source>
        <dbReference type="PROSITE" id="PS51711"/>
    </source>
</evidence>
<accession>A0A2N5X081</accession>
<dbReference type="EMBL" id="PKUS01000022">
    <property type="protein sequence ID" value="PLW67897.1"/>
    <property type="molecule type" value="Genomic_DNA"/>
</dbReference>
<gene>
    <name evidence="4" type="ORF">C0039_14745</name>
</gene>
<dbReference type="GO" id="GO:0015093">
    <property type="term" value="F:ferrous iron transmembrane transporter activity"/>
    <property type="evidence" value="ECO:0007669"/>
    <property type="project" value="InterPro"/>
</dbReference>
<dbReference type="PANTHER" id="PTHR43185:SF1">
    <property type="entry name" value="FE(2+) TRANSPORTER FEOB"/>
    <property type="match status" value="1"/>
</dbReference>
<comment type="caution">
    <text evidence="4">The sequence shown here is derived from an EMBL/GenBank/DDBJ whole genome shotgun (WGS) entry which is preliminary data.</text>
</comment>
<dbReference type="InterPro" id="IPR030389">
    <property type="entry name" value="G_FEOB_dom"/>
</dbReference>
<evidence type="ECO:0000256" key="1">
    <source>
        <dbReference type="ARBA" id="ARBA00031200"/>
    </source>
</evidence>
<reference evidence="4 5" key="1">
    <citation type="submission" date="2018-01" db="EMBL/GenBank/DDBJ databases">
        <title>The draft genome sequence of Halioglobus lutimaris HF004.</title>
        <authorList>
            <person name="Du Z.-J."/>
            <person name="Shi M.-J."/>
        </authorList>
    </citation>
    <scope>NUCLEOTIDE SEQUENCE [LARGE SCALE GENOMIC DNA]</scope>
    <source>
        <strain evidence="4 5">HF004</strain>
    </source>
</reference>
<feature type="transmembrane region" description="Helical" evidence="2">
    <location>
        <begin position="362"/>
        <end position="388"/>
    </location>
</feature>
<dbReference type="Pfam" id="PF02421">
    <property type="entry name" value="FeoB_N"/>
    <property type="match status" value="1"/>
</dbReference>
<evidence type="ECO:0000256" key="2">
    <source>
        <dbReference type="SAM" id="Phobius"/>
    </source>
</evidence>
<name>A0A2N5X081_9GAMM</name>
<keyword evidence="2" id="KW-0812">Transmembrane</keyword>
<feature type="transmembrane region" description="Helical" evidence="2">
    <location>
        <begin position="400"/>
        <end position="423"/>
    </location>
</feature>
<dbReference type="InterPro" id="IPR027417">
    <property type="entry name" value="P-loop_NTPase"/>
</dbReference>
<evidence type="ECO:0000313" key="5">
    <source>
        <dbReference type="Proteomes" id="UP000235005"/>
    </source>
</evidence>
<dbReference type="InterPro" id="IPR011640">
    <property type="entry name" value="Fe2_transport_prot_B_C"/>
</dbReference>
<dbReference type="Pfam" id="PF07664">
    <property type="entry name" value="FeoB_C"/>
    <property type="match status" value="1"/>
</dbReference>
<feature type="transmembrane region" description="Helical" evidence="2">
    <location>
        <begin position="462"/>
        <end position="482"/>
    </location>
</feature>
<dbReference type="SUPFAM" id="SSF52540">
    <property type="entry name" value="P-loop containing nucleoside triphosphate hydrolases"/>
    <property type="match status" value="1"/>
</dbReference>
<dbReference type="Proteomes" id="UP000235005">
    <property type="component" value="Unassembled WGS sequence"/>
</dbReference>
<dbReference type="PANTHER" id="PTHR43185">
    <property type="entry name" value="FERROUS IRON TRANSPORT PROTEIN B"/>
    <property type="match status" value="1"/>
</dbReference>
<keyword evidence="5" id="KW-1185">Reference proteome</keyword>
<dbReference type="PROSITE" id="PS51711">
    <property type="entry name" value="G_FEOB"/>
    <property type="match status" value="1"/>
</dbReference>
<sequence>MCWSGRAVCVSKIILIGSPNSGKSLLFNRLTGLSHKVANFPGITVDVGSGELQGLPGKRLVDFPGTYSLQAISAEEEVAVGYFEDALTDPEVEQVLCLIDATRLEKSLYFTLQIIRDCERHGKPVIVLANMIDILDKHGLELDVEGLAKALHTTVLPISGRTGKGVDTLISLLAQPAAAEREPRKHLIDTADAILRGEAHALAHRYGPKGDILVRTQTRLDSFFLHSLTGGVSFFAIMYLLFQSIFTWSAPAMDAVETALAWTADRVVPMLGNTVVADFTADALFSGIGAFLVFVPQIFVLTFIIGLLEDSGYMARAALICHKPLRFFGLTGKSFIPLLSGTACAIPAIYAARAIDSPRKRLLTYMAIPLMPCSARLPVYTLLIAAFIPAQTSMGGLLGWQGLAMFGIYFFGMFCGLLITGIVSRAAEDHYTDLPFVLELPPYRMPGLIPILRNSVNRAKHFVTKAGKIIFTVTVVIWVLGYFPNYGADLGESWLGYLGHIVEPVFAPMGLDWRYGVAIFTSFAAREVFVGTLGTIFGIEGADENMIPLVEHIQASDLALGSGLALLVFFAIALQCVSTVAILAKESASRSLTMKMFVGYFLLAYVAAVLVYQVTGWVVG</sequence>
<proteinExistence type="predicted"/>
<feature type="transmembrane region" description="Helical" evidence="2">
    <location>
        <begin position="596"/>
        <end position="619"/>
    </location>
</feature>
<feature type="domain" description="FeoB-type G" evidence="3">
    <location>
        <begin position="10"/>
        <end position="179"/>
    </location>
</feature>
<keyword evidence="2" id="KW-1133">Transmembrane helix</keyword>
<dbReference type="InterPro" id="IPR011642">
    <property type="entry name" value="Gate_dom"/>
</dbReference>
<keyword evidence="2" id="KW-0472">Membrane</keyword>
<dbReference type="InterPro" id="IPR006073">
    <property type="entry name" value="GTP-bd"/>
</dbReference>